<evidence type="ECO:0000313" key="4">
    <source>
        <dbReference type="EMBL" id="ORZ26577.1"/>
    </source>
</evidence>
<dbReference type="GeneID" id="33571625"/>
<comment type="caution">
    <text evidence="4">The sequence shown here is derived from an EMBL/GenBank/DDBJ whole genome shotgun (WGS) entry which is preliminary data.</text>
</comment>
<feature type="domain" description="Tag1-like fifth Ig-like" evidence="3">
    <location>
        <begin position="778"/>
        <end position="896"/>
    </location>
</feature>
<keyword evidence="5" id="KW-1185">Reference proteome</keyword>
<dbReference type="InParanoid" id="A0A1Y2GWD2"/>
<accession>A0A1Y2GWD2</accession>
<dbReference type="EMBL" id="MCFF01000006">
    <property type="protein sequence ID" value="ORZ26577.1"/>
    <property type="molecule type" value="Genomic_DNA"/>
</dbReference>
<feature type="compositionally biased region" description="Low complexity" evidence="1">
    <location>
        <begin position="72"/>
        <end position="102"/>
    </location>
</feature>
<proteinExistence type="predicted"/>
<evidence type="ECO:0000259" key="3">
    <source>
        <dbReference type="Pfam" id="PF26153"/>
    </source>
</evidence>
<protein>
    <recommendedName>
        <fullName evidence="3">Tag1-like fifth Ig-like domain-containing protein</fullName>
    </recommendedName>
</protein>
<dbReference type="Pfam" id="PF12505">
    <property type="entry name" value="DUF3712"/>
    <property type="match status" value="2"/>
</dbReference>
<dbReference type="Proteomes" id="UP000193648">
    <property type="component" value="Unassembled WGS sequence"/>
</dbReference>
<evidence type="ECO:0000256" key="2">
    <source>
        <dbReference type="SAM" id="Phobius"/>
    </source>
</evidence>
<dbReference type="AlphaFoldDB" id="A0A1Y2GWD2"/>
<feature type="transmembrane region" description="Helical" evidence="2">
    <location>
        <begin position="141"/>
        <end position="161"/>
    </location>
</feature>
<feature type="region of interest" description="Disordered" evidence="1">
    <location>
        <begin position="1"/>
        <end position="114"/>
    </location>
</feature>
<gene>
    <name evidence="4" type="ORF">BCR41DRAFT_419577</name>
</gene>
<reference evidence="4 5" key="1">
    <citation type="submission" date="2016-07" db="EMBL/GenBank/DDBJ databases">
        <title>Pervasive Adenine N6-methylation of Active Genes in Fungi.</title>
        <authorList>
            <consortium name="DOE Joint Genome Institute"/>
            <person name="Mondo S.J."/>
            <person name="Dannebaum R.O."/>
            <person name="Kuo R.C."/>
            <person name="Labutti K."/>
            <person name="Haridas S."/>
            <person name="Kuo A."/>
            <person name="Salamov A."/>
            <person name="Ahrendt S.R."/>
            <person name="Lipzen A."/>
            <person name="Sullivan W."/>
            <person name="Andreopoulos W.B."/>
            <person name="Clum A."/>
            <person name="Lindquist E."/>
            <person name="Daum C."/>
            <person name="Ramamoorthy G.K."/>
            <person name="Gryganskyi A."/>
            <person name="Culley D."/>
            <person name="Magnuson J.K."/>
            <person name="James T.Y."/>
            <person name="O'Malley M.A."/>
            <person name="Stajich J.E."/>
            <person name="Spatafora J.W."/>
            <person name="Visel A."/>
            <person name="Grigoriev I.V."/>
        </authorList>
    </citation>
    <scope>NUCLEOTIDE SEQUENCE [LARGE SCALE GENOMIC DNA]</scope>
    <source>
        <strain evidence="4 5">NRRL 3116</strain>
    </source>
</reference>
<keyword evidence="2" id="KW-0812">Transmembrane</keyword>
<evidence type="ECO:0000313" key="5">
    <source>
        <dbReference type="Proteomes" id="UP000193648"/>
    </source>
</evidence>
<dbReference type="OrthoDB" id="10039566at2759"/>
<name>A0A1Y2GWD2_9FUNG</name>
<keyword evidence="2" id="KW-0472">Membrane</keyword>
<dbReference type="InterPro" id="IPR022185">
    <property type="entry name" value="DUF3712"/>
</dbReference>
<dbReference type="GO" id="GO:0000329">
    <property type="term" value="C:fungal-type vacuole membrane"/>
    <property type="evidence" value="ECO:0007669"/>
    <property type="project" value="InterPro"/>
</dbReference>
<feature type="compositionally biased region" description="Low complexity" evidence="1">
    <location>
        <begin position="33"/>
        <end position="49"/>
    </location>
</feature>
<sequence length="915" mass="100118">MTSRLPIKGQQDGPSRKSLLQLISELNERSNDENNNMNNATDNSNGNSNRYSDDMSPEASERTPLLQAHNGSTSSTLAPTPAPASAPAGSPYSQSNSYNNNSDVEQGLSGTAVSPQIPTATPAAIITTRPRQWKKIYSDSIVTIGLLLLLCFLTVAIASWISQRVLDNALILNIQKTSIHDMDDSGFQIDIKSEILLDSSNDGFFGLTGLVQQAFHPTVTLQPTTLTLSTPSMQNDIFMAEFDVEEQRMPLGQSLQLDISAYVRVTNSSLMADFFSRTLQQSTADLVIRGPIYTKLGLLWYTKLRLDRVVPMDGLQGIQNAALTSMELPENNPLGGISMSGIARIHNPSKVLSMQMGAVTFGIYLPSKTHPEVDFYQIAEVSTSQLELKSHQSNDIELSGRLFHLDDWHKTTMGQEIAHFGSISEKQLLLGQLLSRFIQGDNSTIQVRALSKAPNVPPWLSEVFKSIVLQMIFPGSPNKDFIQSLDMNELDFGFSDNKRQALLSGQLSSVLQLPPNVTFPIKLLRMKPTAWIKAPGGDKHMASLGISAFLPTISRQNGDTLEVYLDMKQTPLEVESGQMEAFYQFLNSSFTQDWIHLGIVGEAVAEVETGLGTFELGPIPFDVITTQRGLGGLVGVAPLLEKLDVIGSSENSLTVEATLVLWNPSNISATLGDLSFLLSHGGYIIGMATVTDGQVLPGNNTIRCIGIMDPSIDCKRKHSPNCNMEPARNASREFISKYISGDNTTTLDVLGHANSTHIPLLQPMLSTFTITSYLPAIEQDFLLSATMYLLSHSLVLELLNPLDAMITVLYLNGTAFYKDEPLGHILVNFEHDIGSPKPILIPANDHQNETSGYARTPRLPVTLELFSAGYEALRKALGGTLEVDVLCHIKAKVGNMPMWVDFYKDGLSANVRKGF</sequence>
<dbReference type="InterPro" id="IPR046368">
    <property type="entry name" value="Tag1"/>
</dbReference>
<dbReference type="Pfam" id="PF26153">
    <property type="entry name" value="LEA-2L_5"/>
    <property type="match status" value="1"/>
</dbReference>
<evidence type="ECO:0000256" key="1">
    <source>
        <dbReference type="SAM" id="MobiDB-lite"/>
    </source>
</evidence>
<organism evidence="4 5">
    <name type="scientific">Lobosporangium transversale</name>
    <dbReference type="NCBI Taxonomy" id="64571"/>
    <lineage>
        <taxon>Eukaryota</taxon>
        <taxon>Fungi</taxon>
        <taxon>Fungi incertae sedis</taxon>
        <taxon>Mucoromycota</taxon>
        <taxon>Mortierellomycotina</taxon>
        <taxon>Mortierellomycetes</taxon>
        <taxon>Mortierellales</taxon>
        <taxon>Mortierellaceae</taxon>
        <taxon>Lobosporangium</taxon>
    </lineage>
</organism>
<dbReference type="PANTHER" id="PTHR35895">
    <property type="entry name" value="CHROMOSOME 16, WHOLE GENOME SHOTGUN SEQUENCE"/>
    <property type="match status" value="1"/>
</dbReference>
<dbReference type="InterPro" id="IPR059066">
    <property type="entry name" value="Ig_Tag1-like_5th"/>
</dbReference>
<dbReference type="RefSeq" id="XP_021884340.1">
    <property type="nucleotide sequence ID" value="XM_022029782.1"/>
</dbReference>
<dbReference type="PANTHER" id="PTHR35895:SF3">
    <property type="entry name" value="PRE-RRNA PROCESSING PROTEIN"/>
    <property type="match status" value="1"/>
</dbReference>
<keyword evidence="2" id="KW-1133">Transmembrane helix</keyword>